<dbReference type="Gene3D" id="1.10.275.10">
    <property type="entry name" value="Fumarase/aspartase (N-terminal domain)"/>
    <property type="match status" value="1"/>
</dbReference>
<reference evidence="3" key="1">
    <citation type="submission" date="2022-11" db="UniProtKB">
        <authorList>
            <consortium name="EnsemblMetazoa"/>
        </authorList>
    </citation>
    <scope>IDENTIFICATION</scope>
</reference>
<dbReference type="GeneID" id="110250510"/>
<proteinExistence type="inferred from homology"/>
<dbReference type="FunFam" id="1.10.275.10:FF:000002">
    <property type="entry name" value="Argininosuccinate lyase"/>
    <property type="match status" value="1"/>
</dbReference>
<keyword evidence="4" id="KW-1185">Reference proteome</keyword>
<feature type="domain" description="Fumarate lyase N-terminal" evidence="2">
    <location>
        <begin position="133"/>
        <end position="260"/>
    </location>
</feature>
<dbReference type="PANTHER" id="PTHR43814:SF1">
    <property type="entry name" value="ARGININOSUCCINATE LYASE"/>
    <property type="match status" value="1"/>
</dbReference>
<dbReference type="GO" id="GO:0004056">
    <property type="term" value="F:argininosuccinate lyase activity"/>
    <property type="evidence" value="ECO:0007669"/>
    <property type="project" value="InterPro"/>
</dbReference>
<protein>
    <recommendedName>
        <fullName evidence="2">Fumarate lyase N-terminal domain-containing protein</fullName>
    </recommendedName>
</protein>
<dbReference type="Gene3D" id="1.20.200.10">
    <property type="entry name" value="Fumarase/aspartase (Central domain)"/>
    <property type="match status" value="1"/>
</dbReference>
<dbReference type="InterPro" id="IPR009049">
    <property type="entry name" value="Argininosuccinate_lyase"/>
</dbReference>
<comment type="similarity">
    <text evidence="1">Belongs to the lyase 1 family. Argininosuccinate lyase subfamily.</text>
</comment>
<evidence type="ECO:0000313" key="3">
    <source>
        <dbReference type="EnsemblMetazoa" id="XP_028518420.1"/>
    </source>
</evidence>
<evidence type="ECO:0000259" key="2">
    <source>
        <dbReference type="Pfam" id="PF00206"/>
    </source>
</evidence>
<dbReference type="PRINTS" id="PR00145">
    <property type="entry name" value="ARGSUCLYASE"/>
</dbReference>
<dbReference type="GO" id="GO:0005829">
    <property type="term" value="C:cytosol"/>
    <property type="evidence" value="ECO:0007669"/>
    <property type="project" value="TreeGrafter"/>
</dbReference>
<dbReference type="Proteomes" id="UP000887567">
    <property type="component" value="Unplaced"/>
</dbReference>
<dbReference type="Pfam" id="PF00206">
    <property type="entry name" value="Lyase_1"/>
    <property type="match status" value="2"/>
</dbReference>
<dbReference type="PANTHER" id="PTHR43814">
    <property type="entry name" value="ARGININOSUCCINATE LYASE"/>
    <property type="match status" value="1"/>
</dbReference>
<accession>A0A913YSE9</accession>
<dbReference type="OrthoDB" id="2561043at2759"/>
<evidence type="ECO:0000313" key="4">
    <source>
        <dbReference type="Proteomes" id="UP000887567"/>
    </source>
</evidence>
<dbReference type="AlphaFoldDB" id="A0A913YSE9"/>
<dbReference type="SUPFAM" id="SSF48557">
    <property type="entry name" value="L-aspartase-like"/>
    <property type="match status" value="1"/>
</dbReference>
<dbReference type="GO" id="GO:0042450">
    <property type="term" value="P:L-arginine biosynthetic process via ornithine"/>
    <property type="evidence" value="ECO:0007669"/>
    <property type="project" value="InterPro"/>
</dbReference>
<sequence length="261" mass="29621">MNVVEMEHKEADKEGKKLWGGRFSGDTDPVMEEFNASIGFDNRMWKEDLQGSQAYIRAIHSVGLVTKDEMNQILCGIEKIKEEWFNKKFVIKAGDEDVHTANERRLKELIGSAASKLHTGRSRNDQAQVDTSEIEVIMPGYTHLQRAQPIRWSHWLLSYAWALQRDVERLDQLLHRVNVLPLGSGAIAGNPFGVDRGSIAQELGFASVSANSMDAVGDRDYIIEFLFWGTMVATHLSRWAEDLLIYSTQEFGFVKLSDAYR</sequence>
<dbReference type="InterPro" id="IPR024083">
    <property type="entry name" value="Fumarase/histidase_N"/>
</dbReference>
<organism evidence="3 4">
    <name type="scientific">Exaiptasia diaphana</name>
    <name type="common">Tropical sea anemone</name>
    <name type="synonym">Aiptasia pulchella</name>
    <dbReference type="NCBI Taxonomy" id="2652724"/>
    <lineage>
        <taxon>Eukaryota</taxon>
        <taxon>Metazoa</taxon>
        <taxon>Cnidaria</taxon>
        <taxon>Anthozoa</taxon>
        <taxon>Hexacorallia</taxon>
        <taxon>Actiniaria</taxon>
        <taxon>Aiptasiidae</taxon>
        <taxon>Exaiptasia</taxon>
    </lineage>
</organism>
<evidence type="ECO:0000256" key="1">
    <source>
        <dbReference type="ARBA" id="ARBA00010755"/>
    </source>
</evidence>
<name>A0A913YSE9_EXADI</name>
<dbReference type="CDD" id="cd01359">
    <property type="entry name" value="Argininosuccinate_lyase"/>
    <property type="match status" value="1"/>
</dbReference>
<feature type="domain" description="Fumarate lyase N-terminal" evidence="2">
    <location>
        <begin position="21"/>
        <end position="130"/>
    </location>
</feature>
<dbReference type="InterPro" id="IPR022761">
    <property type="entry name" value="Fumarate_lyase_N"/>
</dbReference>
<dbReference type="PRINTS" id="PR00149">
    <property type="entry name" value="FUMRATELYASE"/>
</dbReference>
<dbReference type="InterPro" id="IPR000362">
    <property type="entry name" value="Fumarate_lyase_fam"/>
</dbReference>
<dbReference type="EnsemblMetazoa" id="XM_028662619.1">
    <property type="protein sequence ID" value="XP_028518420.1"/>
    <property type="gene ID" value="LOC110250510"/>
</dbReference>
<dbReference type="RefSeq" id="XP_028518420.1">
    <property type="nucleotide sequence ID" value="XM_028662619.1"/>
</dbReference>
<dbReference type="InterPro" id="IPR008948">
    <property type="entry name" value="L-Aspartase-like"/>
</dbReference>